<dbReference type="AlphaFoldDB" id="A0AAD6YNI2"/>
<keyword evidence="2" id="KW-1185">Reference proteome</keyword>
<dbReference type="EMBL" id="JARJCW010000005">
    <property type="protein sequence ID" value="KAJ7224577.1"/>
    <property type="molecule type" value="Genomic_DNA"/>
</dbReference>
<proteinExistence type="predicted"/>
<dbReference type="Proteomes" id="UP001219525">
    <property type="component" value="Unassembled WGS sequence"/>
</dbReference>
<evidence type="ECO:0000313" key="1">
    <source>
        <dbReference type="EMBL" id="KAJ7224577.1"/>
    </source>
</evidence>
<reference evidence="1" key="1">
    <citation type="submission" date="2023-03" db="EMBL/GenBank/DDBJ databases">
        <title>Massive genome expansion in bonnet fungi (Mycena s.s.) driven by repeated elements and novel gene families across ecological guilds.</title>
        <authorList>
            <consortium name="Lawrence Berkeley National Laboratory"/>
            <person name="Harder C.B."/>
            <person name="Miyauchi S."/>
            <person name="Viragh M."/>
            <person name="Kuo A."/>
            <person name="Thoen E."/>
            <person name="Andreopoulos B."/>
            <person name="Lu D."/>
            <person name="Skrede I."/>
            <person name="Drula E."/>
            <person name="Henrissat B."/>
            <person name="Morin E."/>
            <person name="Kohler A."/>
            <person name="Barry K."/>
            <person name="LaButti K."/>
            <person name="Morin E."/>
            <person name="Salamov A."/>
            <person name="Lipzen A."/>
            <person name="Mereny Z."/>
            <person name="Hegedus B."/>
            <person name="Baldrian P."/>
            <person name="Stursova M."/>
            <person name="Weitz H."/>
            <person name="Taylor A."/>
            <person name="Grigoriev I.V."/>
            <person name="Nagy L.G."/>
            <person name="Martin F."/>
            <person name="Kauserud H."/>
        </authorList>
    </citation>
    <scope>NUCLEOTIDE SEQUENCE</scope>
    <source>
        <strain evidence="1">9144</strain>
    </source>
</reference>
<gene>
    <name evidence="1" type="ORF">GGX14DRAFT_651109</name>
</gene>
<accession>A0AAD6YNI2</accession>
<organism evidence="1 2">
    <name type="scientific">Mycena pura</name>
    <dbReference type="NCBI Taxonomy" id="153505"/>
    <lineage>
        <taxon>Eukaryota</taxon>
        <taxon>Fungi</taxon>
        <taxon>Dikarya</taxon>
        <taxon>Basidiomycota</taxon>
        <taxon>Agaricomycotina</taxon>
        <taxon>Agaricomycetes</taxon>
        <taxon>Agaricomycetidae</taxon>
        <taxon>Agaricales</taxon>
        <taxon>Marasmiineae</taxon>
        <taxon>Mycenaceae</taxon>
        <taxon>Mycena</taxon>
    </lineage>
</organism>
<comment type="caution">
    <text evidence="1">The sequence shown here is derived from an EMBL/GenBank/DDBJ whole genome shotgun (WGS) entry which is preliminary data.</text>
</comment>
<protein>
    <submittedName>
        <fullName evidence="1">Uncharacterized protein</fullName>
    </submittedName>
</protein>
<evidence type="ECO:0000313" key="2">
    <source>
        <dbReference type="Proteomes" id="UP001219525"/>
    </source>
</evidence>
<sequence>MASIYAECAQRYKKQASAEALFFHSSRYKGLRVFLPDLSLEFTDGSFIGTDAPGQFYYNDLDLVKTANKYVSDNPENPADNNQLVARVKLYKDDTVVAEFLGDDKFGVVKVAGMVGYGTSGHWQHSSADSYADAHLNKEADSSSVTLDISHALKMKATMTTVNSELKTASILNIKGRFHYDSLDDVSNGTHVSYTNDRLVFYNNSDVTTKGFTGYFIPDGSRGRPLLGISDKTELEMSETVWEITK</sequence>
<name>A0AAD6YNI2_9AGAR</name>